<dbReference type="PROSITE" id="PS00498">
    <property type="entry name" value="TYROSINASE_2"/>
    <property type="match status" value="1"/>
</dbReference>
<feature type="disulfide bond" evidence="4">
    <location>
        <begin position="266"/>
        <end position="278"/>
    </location>
</feature>
<dbReference type="PANTHER" id="PTHR11474:SF126">
    <property type="entry name" value="TYROSINASE-LIKE PROTEIN TYR-1-RELATED"/>
    <property type="match status" value="1"/>
</dbReference>
<feature type="chain" id="PRO_5003319832" description="Chitin-binding type-1 domain-containing protein" evidence="5">
    <location>
        <begin position="19"/>
        <end position="766"/>
    </location>
</feature>
<evidence type="ECO:0000256" key="4">
    <source>
        <dbReference type="PROSITE-ProRule" id="PRU00261"/>
    </source>
</evidence>
<proteinExistence type="predicted"/>
<keyword evidence="3" id="KW-0186">Copper</keyword>
<dbReference type="Gene3D" id="1.10.1280.10">
    <property type="entry name" value="Di-copper center containing domain from catechol oxidase"/>
    <property type="match status" value="1"/>
</dbReference>
<dbReference type="GeneID" id="18243556"/>
<evidence type="ECO:0000256" key="3">
    <source>
        <dbReference type="ARBA" id="ARBA00023008"/>
    </source>
</evidence>
<feature type="domain" description="Chitin-binding type-1" evidence="6">
    <location>
        <begin position="20"/>
        <end position="64"/>
    </location>
</feature>
<evidence type="ECO:0000256" key="5">
    <source>
        <dbReference type="SAM" id="SignalP"/>
    </source>
</evidence>
<dbReference type="HOGENOM" id="CLU_364453_0_0_1"/>
<feature type="domain" description="Chitin-binding type-1" evidence="6">
    <location>
        <begin position="136"/>
        <end position="179"/>
    </location>
</feature>
<feature type="disulfide bond" evidence="4">
    <location>
        <begin position="147"/>
        <end position="159"/>
    </location>
</feature>
<feature type="disulfide bond" evidence="4">
    <location>
        <begin position="90"/>
        <end position="102"/>
    </location>
</feature>
<dbReference type="GO" id="GO:0046872">
    <property type="term" value="F:metal ion binding"/>
    <property type="evidence" value="ECO:0007669"/>
    <property type="project" value="UniProtKB-KW"/>
</dbReference>
<feature type="disulfide bond" evidence="4">
    <location>
        <begin position="204"/>
        <end position="216"/>
    </location>
</feature>
<dbReference type="EMBL" id="GL882886">
    <property type="protein sequence ID" value="EGF79549.1"/>
    <property type="molecule type" value="Genomic_DNA"/>
</dbReference>
<sequence length="766" mass="81139">MLVTYILTLAATAIAVAAQDPTCGSQHQNAHCPGTLCCSFVGYCNNSPVHCGAGCQVLFGRCDGASSPAPLAPPTPSVDVKCGVGRGGKCPNSLCCSQYGWCGNTDAHCGVGCQNPFGTCNGAPPTPPTPPTPSVDVKCGVGRGGKCPNSLCCSQYGWCGNTDAHCGIGCQNPFGTCNGAPPTPPTPPTPSVDVKCGVGRGGKCPNSLCCSQYGWCGNTDAHCGVGCQNPFGTCNGAPPTPPTPPAPVPIPGINSRCGSQFQGLGCPDGLCCSAAGYCGITTAHCEAGCQADSGICSPAPRSGFTLPPKYKPETFPALAPSTAACTKPTIRKEVRSLTAKQQANYINGIKCLHKAPSRFPSNLGTVSLYDDLVYVHTLSGDLAHLSAQLLPWHRVFTLNFEHLLRTACGYTDPLPYWDWSIDSQAPEKSMVWSNTFIGGDGAANTDCIATGPFANFQVNVPSRHCIKRRFELKSDNGSMMGALYSPAELATIFSTAIDYDSFRMTIEDNPHNSIHGGVGGDMDDPITSANDPVFFLHHANIDRLWWIWQNSKPAHMHSYGGNRNPDSSFKFASPSDHVFMWGMGENFRVDQVLDIAGGGRFCYGYDSISVPTATRPSHFSAASLMAANAPGSVLVNATIVPVVNNSFPVAVKPLNGSLPSPGAFDRTDKFHLRHHKPLNETWLRMMKYSDSAIARVRANEAKVNKIVDLLNAETDMGNFLSGSALTIKENSQVKFVASKPNDVTESAFITKQFASKLMKAVGPFVQ</sequence>
<accession>F4P663</accession>
<protein>
    <recommendedName>
        <fullName evidence="6">Chitin-binding type-1 domain-containing protein</fullName>
    </recommendedName>
</protein>
<dbReference type="CDD" id="cd00035">
    <property type="entry name" value="ChtBD1"/>
    <property type="match status" value="5"/>
</dbReference>
<keyword evidence="1 4" id="KW-0147">Chitin-binding</keyword>
<organism evidence="7 8">
    <name type="scientific">Batrachochytrium dendrobatidis (strain JAM81 / FGSC 10211)</name>
    <name type="common">Frog chytrid fungus</name>
    <dbReference type="NCBI Taxonomy" id="684364"/>
    <lineage>
        <taxon>Eukaryota</taxon>
        <taxon>Fungi</taxon>
        <taxon>Fungi incertae sedis</taxon>
        <taxon>Chytridiomycota</taxon>
        <taxon>Chytridiomycota incertae sedis</taxon>
        <taxon>Chytridiomycetes</taxon>
        <taxon>Rhizophydiales</taxon>
        <taxon>Rhizophydiales incertae sedis</taxon>
        <taxon>Batrachochytrium</taxon>
    </lineage>
</organism>
<dbReference type="InterPro" id="IPR002227">
    <property type="entry name" value="Tyrosinase_Cu-bd"/>
</dbReference>
<feature type="disulfide bond" evidence="4">
    <location>
        <begin position="23"/>
        <end position="38"/>
    </location>
</feature>
<dbReference type="Proteomes" id="UP000007241">
    <property type="component" value="Unassembled WGS sequence"/>
</dbReference>
<dbReference type="InterPro" id="IPR008922">
    <property type="entry name" value="Di-copper_centre_dom_sf"/>
</dbReference>
<gene>
    <name evidence="7" type="ORF">BATDEDRAFT_89622</name>
</gene>
<feature type="signal peptide" evidence="5">
    <location>
        <begin position="1"/>
        <end position="18"/>
    </location>
</feature>
<feature type="disulfide bond" evidence="4">
    <location>
        <begin position="271"/>
        <end position="285"/>
    </location>
</feature>
<dbReference type="InParanoid" id="F4P663"/>
<dbReference type="Gene3D" id="3.30.60.10">
    <property type="entry name" value="Endochitinase-like"/>
    <property type="match status" value="5"/>
</dbReference>
<keyword evidence="8" id="KW-1185">Reference proteome</keyword>
<dbReference type="InterPro" id="IPR036861">
    <property type="entry name" value="Endochitinase-like_sf"/>
</dbReference>
<dbReference type="PRINTS" id="PR00092">
    <property type="entry name" value="TYROSINASE"/>
</dbReference>
<dbReference type="OMA" id="WCEVEAS"/>
<evidence type="ECO:0000313" key="7">
    <source>
        <dbReference type="EMBL" id="EGF79549.1"/>
    </source>
</evidence>
<feature type="disulfide bond" evidence="4">
    <location>
        <begin position="37"/>
        <end position="51"/>
    </location>
</feature>
<feature type="domain" description="Chitin-binding type-1" evidence="6">
    <location>
        <begin position="79"/>
        <end position="122"/>
    </location>
</feature>
<dbReference type="InterPro" id="IPR001002">
    <property type="entry name" value="Chitin-bd_1"/>
</dbReference>
<dbReference type="SMART" id="SM00270">
    <property type="entry name" value="ChtBD1"/>
    <property type="match status" value="5"/>
</dbReference>
<evidence type="ECO:0000256" key="1">
    <source>
        <dbReference type="ARBA" id="ARBA00022669"/>
    </source>
</evidence>
<dbReference type="SUPFAM" id="SSF48056">
    <property type="entry name" value="Di-copper centre-containing domain"/>
    <property type="match status" value="1"/>
</dbReference>
<reference evidence="7 8" key="1">
    <citation type="submission" date="2009-12" db="EMBL/GenBank/DDBJ databases">
        <title>The draft genome of Batrachochytrium dendrobatidis.</title>
        <authorList>
            <consortium name="US DOE Joint Genome Institute (JGI-PGF)"/>
            <person name="Kuo A."/>
            <person name="Salamov A."/>
            <person name="Schmutz J."/>
            <person name="Lucas S."/>
            <person name="Pitluck S."/>
            <person name="Rosenblum E."/>
            <person name="Stajich J."/>
            <person name="Eisen M."/>
            <person name="Grigoriev I.V."/>
        </authorList>
    </citation>
    <scope>NUCLEOTIDE SEQUENCE [LARGE SCALE GENOMIC DNA]</scope>
    <source>
        <strain evidence="8">JAM81 / FGSC 10211</strain>
    </source>
</reference>
<dbReference type="GO" id="GO:0008061">
    <property type="term" value="F:chitin binding"/>
    <property type="evidence" value="ECO:0007669"/>
    <property type="project" value="UniProtKB-UniRule"/>
</dbReference>
<dbReference type="GO" id="GO:0016491">
    <property type="term" value="F:oxidoreductase activity"/>
    <property type="evidence" value="ECO:0007669"/>
    <property type="project" value="InterPro"/>
</dbReference>
<dbReference type="RefSeq" id="XP_006680198.1">
    <property type="nucleotide sequence ID" value="XM_006680135.1"/>
</dbReference>
<comment type="caution">
    <text evidence="4">Lacks conserved residue(s) required for the propagation of feature annotation.</text>
</comment>
<name>F4P663_BATDJ</name>
<evidence type="ECO:0000313" key="8">
    <source>
        <dbReference type="Proteomes" id="UP000007241"/>
    </source>
</evidence>
<feature type="disulfide bond" evidence="4">
    <location>
        <begin position="209"/>
        <end position="223"/>
    </location>
</feature>
<feature type="domain" description="Chitin-binding type-1" evidence="6">
    <location>
        <begin position="193"/>
        <end position="236"/>
    </location>
</feature>
<keyword evidence="5" id="KW-0732">Signal</keyword>
<dbReference type="InterPro" id="IPR050316">
    <property type="entry name" value="Tyrosinase/Hemocyanin"/>
</dbReference>
<dbReference type="SUPFAM" id="SSF57016">
    <property type="entry name" value="Plant lectins/antimicrobial peptides"/>
    <property type="match status" value="5"/>
</dbReference>
<feature type="disulfide bond" evidence="4">
    <location>
        <begin position="152"/>
        <end position="166"/>
    </location>
</feature>
<feature type="disulfide bond" evidence="4">
    <location>
        <begin position="32"/>
        <end position="44"/>
    </location>
</feature>
<dbReference type="AlphaFoldDB" id="F4P663"/>
<evidence type="ECO:0000259" key="6">
    <source>
        <dbReference type="PROSITE" id="PS50941"/>
    </source>
</evidence>
<dbReference type="PANTHER" id="PTHR11474">
    <property type="entry name" value="TYROSINASE FAMILY MEMBER"/>
    <property type="match status" value="1"/>
</dbReference>
<feature type="domain" description="Chitin-binding type-1" evidence="6">
    <location>
        <begin position="254"/>
        <end position="298"/>
    </location>
</feature>
<dbReference type="Pfam" id="PF00187">
    <property type="entry name" value="Chitin_bind_1"/>
    <property type="match status" value="5"/>
</dbReference>
<evidence type="ECO:0000256" key="2">
    <source>
        <dbReference type="ARBA" id="ARBA00022723"/>
    </source>
</evidence>
<feature type="disulfide bond" evidence="4">
    <location>
        <begin position="95"/>
        <end position="109"/>
    </location>
</feature>
<dbReference type="OrthoDB" id="6132182at2759"/>
<dbReference type="PROSITE" id="PS50941">
    <property type="entry name" value="CHIT_BIND_I_2"/>
    <property type="match status" value="5"/>
</dbReference>
<keyword evidence="2" id="KW-0479">Metal-binding</keyword>
<feature type="disulfide bond" evidence="4">
    <location>
        <begin position="257"/>
        <end position="272"/>
    </location>
</feature>
<keyword evidence="4" id="KW-1015">Disulfide bond</keyword>
<dbReference type="Pfam" id="PF00264">
    <property type="entry name" value="Tyrosinase"/>
    <property type="match status" value="1"/>
</dbReference>